<keyword evidence="6 7" id="KW-0472">Membrane</keyword>
<dbReference type="AlphaFoldDB" id="A0A7X0VZ19"/>
<keyword evidence="5 7" id="KW-1133">Transmembrane helix</keyword>
<accession>A0A7X0VZ19</accession>
<dbReference type="NCBIfam" id="TIGR01097">
    <property type="entry name" value="PhnE"/>
    <property type="match status" value="1"/>
</dbReference>
<comment type="similarity">
    <text evidence="7">Belongs to the binding-protein-dependent transport system permease family.</text>
</comment>
<evidence type="ECO:0000256" key="4">
    <source>
        <dbReference type="ARBA" id="ARBA00022692"/>
    </source>
</evidence>
<dbReference type="InterPro" id="IPR000515">
    <property type="entry name" value="MetI-like"/>
</dbReference>
<evidence type="ECO:0000256" key="3">
    <source>
        <dbReference type="ARBA" id="ARBA00022475"/>
    </source>
</evidence>
<feature type="transmembrane region" description="Helical" evidence="7">
    <location>
        <begin position="248"/>
        <end position="268"/>
    </location>
</feature>
<evidence type="ECO:0000313" key="10">
    <source>
        <dbReference type="Proteomes" id="UP000564644"/>
    </source>
</evidence>
<evidence type="ECO:0000256" key="5">
    <source>
        <dbReference type="ARBA" id="ARBA00022989"/>
    </source>
</evidence>
<dbReference type="GO" id="GO:0005886">
    <property type="term" value="C:plasma membrane"/>
    <property type="evidence" value="ECO:0007669"/>
    <property type="project" value="UniProtKB-SubCell"/>
</dbReference>
<dbReference type="EMBL" id="JACJVO010000042">
    <property type="protein sequence ID" value="MBB6735097.1"/>
    <property type="molecule type" value="Genomic_DNA"/>
</dbReference>
<dbReference type="CDD" id="cd06261">
    <property type="entry name" value="TM_PBP2"/>
    <property type="match status" value="1"/>
</dbReference>
<evidence type="ECO:0000256" key="7">
    <source>
        <dbReference type="RuleBase" id="RU363032"/>
    </source>
</evidence>
<feature type="transmembrane region" description="Helical" evidence="7">
    <location>
        <begin position="90"/>
        <end position="114"/>
    </location>
</feature>
<dbReference type="Pfam" id="PF00528">
    <property type="entry name" value="BPD_transp_1"/>
    <property type="match status" value="1"/>
</dbReference>
<comment type="caution">
    <text evidence="9">The sequence shown here is derived from an EMBL/GenBank/DDBJ whole genome shotgun (WGS) entry which is preliminary data.</text>
</comment>
<feature type="transmembrane region" description="Helical" evidence="7">
    <location>
        <begin position="192"/>
        <end position="211"/>
    </location>
</feature>
<dbReference type="PROSITE" id="PS50928">
    <property type="entry name" value="ABC_TM1"/>
    <property type="match status" value="1"/>
</dbReference>
<organism evidence="9 10">
    <name type="scientific">Cohnella zeiphila</name>
    <dbReference type="NCBI Taxonomy" id="2761120"/>
    <lineage>
        <taxon>Bacteria</taxon>
        <taxon>Bacillati</taxon>
        <taxon>Bacillota</taxon>
        <taxon>Bacilli</taxon>
        <taxon>Bacillales</taxon>
        <taxon>Paenibacillaceae</taxon>
        <taxon>Cohnella</taxon>
    </lineage>
</organism>
<keyword evidence="3" id="KW-1003">Cell membrane</keyword>
<evidence type="ECO:0000259" key="8">
    <source>
        <dbReference type="PROSITE" id="PS50928"/>
    </source>
</evidence>
<evidence type="ECO:0000256" key="1">
    <source>
        <dbReference type="ARBA" id="ARBA00004651"/>
    </source>
</evidence>
<dbReference type="InterPro" id="IPR035906">
    <property type="entry name" value="MetI-like_sf"/>
</dbReference>
<dbReference type="PANTHER" id="PTHR30043">
    <property type="entry name" value="PHOSPHONATES TRANSPORT SYSTEM PERMEASE PROTEIN"/>
    <property type="match status" value="1"/>
</dbReference>
<gene>
    <name evidence="9" type="primary">phnE</name>
    <name evidence="9" type="ORF">H7C18_29715</name>
</gene>
<sequence length="275" mass="29970">MANDLSYETALPLHLAEPPQPSKPRRDPWLVGAAWFFPLFFIFSLWQLNFDYSQLAHGTGKMFQLFAQMFPPSLVDWRPVLEAALQSLQVALVGTAIGVAVAAVFGFLAAVNLFPRLGLLIKGVAAFVRTIPTLVWALMFIVAVGMGPVPGILAIATHAGASLIKMFSQSIEEVDEGVHEAIKATGAGKLQIVFQGFLPCVITYFISWSVFRLEADIGESAILGVVGAGGIGYQISNNMRSYLLPETCFAALVVFVLVFSVELLSNWYKNKMNLK</sequence>
<feature type="transmembrane region" description="Helical" evidence="7">
    <location>
        <begin position="217"/>
        <end position="236"/>
    </location>
</feature>
<dbReference type="PANTHER" id="PTHR30043:SF1">
    <property type="entry name" value="ABC TRANSPORT SYSTEM PERMEASE PROTEIN P69"/>
    <property type="match status" value="1"/>
</dbReference>
<evidence type="ECO:0000256" key="6">
    <source>
        <dbReference type="ARBA" id="ARBA00023136"/>
    </source>
</evidence>
<dbReference type="SUPFAM" id="SSF161098">
    <property type="entry name" value="MetI-like"/>
    <property type="match status" value="1"/>
</dbReference>
<feature type="transmembrane region" description="Helical" evidence="7">
    <location>
        <begin position="29"/>
        <end position="48"/>
    </location>
</feature>
<keyword evidence="4 7" id="KW-0812">Transmembrane</keyword>
<dbReference type="Gene3D" id="1.10.3720.10">
    <property type="entry name" value="MetI-like"/>
    <property type="match status" value="1"/>
</dbReference>
<keyword evidence="2 7" id="KW-0813">Transport</keyword>
<proteinExistence type="inferred from homology"/>
<keyword evidence="10" id="KW-1185">Reference proteome</keyword>
<comment type="subcellular location">
    <subcellularLocation>
        <location evidence="1 7">Cell membrane</location>
        <topology evidence="1 7">Multi-pass membrane protein</topology>
    </subcellularLocation>
</comment>
<evidence type="ECO:0000313" key="9">
    <source>
        <dbReference type="EMBL" id="MBB6735097.1"/>
    </source>
</evidence>
<evidence type="ECO:0000256" key="2">
    <source>
        <dbReference type="ARBA" id="ARBA00022448"/>
    </source>
</evidence>
<dbReference type="Proteomes" id="UP000564644">
    <property type="component" value="Unassembled WGS sequence"/>
</dbReference>
<feature type="transmembrane region" description="Helical" evidence="7">
    <location>
        <begin position="134"/>
        <end position="156"/>
    </location>
</feature>
<dbReference type="InterPro" id="IPR005769">
    <property type="entry name" value="PhnE/PtxC"/>
</dbReference>
<protein>
    <submittedName>
        <fullName evidence="9">Phosphonate ABC transporter, permease protein PhnE</fullName>
    </submittedName>
</protein>
<name>A0A7X0VZ19_9BACL</name>
<reference evidence="9 10" key="1">
    <citation type="submission" date="2020-08" db="EMBL/GenBank/DDBJ databases">
        <title>Cohnella phylogeny.</title>
        <authorList>
            <person name="Dunlap C."/>
        </authorList>
    </citation>
    <scope>NUCLEOTIDE SEQUENCE [LARGE SCALE GENOMIC DNA]</scope>
    <source>
        <strain evidence="9 10">CBP 2801</strain>
    </source>
</reference>
<dbReference type="GO" id="GO:0015416">
    <property type="term" value="F:ABC-type phosphonate transporter activity"/>
    <property type="evidence" value="ECO:0007669"/>
    <property type="project" value="InterPro"/>
</dbReference>
<feature type="domain" description="ABC transmembrane type-1" evidence="8">
    <location>
        <begin position="84"/>
        <end position="265"/>
    </location>
</feature>